<reference evidence="2 3" key="1">
    <citation type="submission" date="2015-06" db="EMBL/GenBank/DDBJ databases">
        <title>Draft genome of the ant-associated black yeast Phialophora attae CBS 131958.</title>
        <authorList>
            <person name="Moreno L.F."/>
            <person name="Stielow B.J."/>
            <person name="de Hoog S."/>
            <person name="Vicente V.A."/>
            <person name="Weiss V.A."/>
            <person name="de Vries M."/>
            <person name="Cruz L.M."/>
            <person name="Souza E.M."/>
        </authorList>
    </citation>
    <scope>NUCLEOTIDE SEQUENCE [LARGE SCALE GENOMIC DNA]</scope>
    <source>
        <strain evidence="2 3">CBS 131958</strain>
    </source>
</reference>
<organism evidence="2 3">
    <name type="scientific">Cyphellophora attinorum</name>
    <dbReference type="NCBI Taxonomy" id="1664694"/>
    <lineage>
        <taxon>Eukaryota</taxon>
        <taxon>Fungi</taxon>
        <taxon>Dikarya</taxon>
        <taxon>Ascomycota</taxon>
        <taxon>Pezizomycotina</taxon>
        <taxon>Eurotiomycetes</taxon>
        <taxon>Chaetothyriomycetidae</taxon>
        <taxon>Chaetothyriales</taxon>
        <taxon>Cyphellophoraceae</taxon>
        <taxon>Cyphellophora</taxon>
    </lineage>
</organism>
<dbReference type="RefSeq" id="XP_018003932.1">
    <property type="nucleotide sequence ID" value="XM_018146422.1"/>
</dbReference>
<name>A0A0N0NQQ5_9EURO</name>
<evidence type="ECO:0000313" key="2">
    <source>
        <dbReference type="EMBL" id="KPI43969.1"/>
    </source>
</evidence>
<comment type="caution">
    <text evidence="2">The sequence shown here is derived from an EMBL/GenBank/DDBJ whole genome shotgun (WGS) entry which is preliminary data.</text>
</comment>
<gene>
    <name evidence="2" type="ORF">AB675_6153</name>
</gene>
<dbReference type="AlphaFoldDB" id="A0A0N0NQQ5"/>
<proteinExistence type="predicted"/>
<evidence type="ECO:0008006" key="4">
    <source>
        <dbReference type="Google" id="ProtNLM"/>
    </source>
</evidence>
<dbReference type="VEuPathDB" id="FungiDB:AB675_6153"/>
<feature type="compositionally biased region" description="Basic and acidic residues" evidence="1">
    <location>
        <begin position="13"/>
        <end position="23"/>
    </location>
</feature>
<dbReference type="OrthoDB" id="4109707at2759"/>
<accession>A0A0N0NQQ5</accession>
<dbReference type="EMBL" id="LFJN01000004">
    <property type="protein sequence ID" value="KPI43969.1"/>
    <property type="molecule type" value="Genomic_DNA"/>
</dbReference>
<sequence length="246" mass="27325">MDAPSRQWPGERQPSRWDVHDANESPPSTFLDRYRAALLLSEGAEEALLEPDALIDDYESFHSSPASPTQYTYPMALLSSVPELPSEHDLSRLQDAFCATFQRHIFVRAIELGNSSPVLPPYLQLAMAAISSVTSAITVSYLSGTYKPMTETSLDLFVAGTSVWSVMLETDNREARLLEAVIAAALLITYGTLSANGDEYRRATVLLSQVITITRRLKLTDNYTMPSASKEASDKEIGTKRFEHRF</sequence>
<protein>
    <recommendedName>
        <fullName evidence="4">Transcription factor domain-containing protein</fullName>
    </recommendedName>
</protein>
<keyword evidence="3" id="KW-1185">Reference proteome</keyword>
<feature type="region of interest" description="Disordered" evidence="1">
    <location>
        <begin position="1"/>
        <end position="27"/>
    </location>
</feature>
<dbReference type="Proteomes" id="UP000038010">
    <property type="component" value="Unassembled WGS sequence"/>
</dbReference>
<dbReference type="GeneID" id="28738302"/>
<evidence type="ECO:0000256" key="1">
    <source>
        <dbReference type="SAM" id="MobiDB-lite"/>
    </source>
</evidence>
<evidence type="ECO:0000313" key="3">
    <source>
        <dbReference type="Proteomes" id="UP000038010"/>
    </source>
</evidence>